<reference evidence="1" key="1">
    <citation type="submission" date="2015-07" db="EMBL/GenBank/DDBJ databases">
        <title>MeaNS - Measles Nucleotide Surveillance Program.</title>
        <authorList>
            <person name="Tran T."/>
            <person name="Druce J."/>
        </authorList>
    </citation>
    <scope>NUCLEOTIDE SEQUENCE</scope>
    <source>
        <strain evidence="1">UCB-OBI-ISO-001</strain>
        <tissue evidence="1">Gonad</tissue>
    </source>
</reference>
<dbReference type="AlphaFoldDB" id="A0A0L8GEY4"/>
<sequence>MEKNGAIKKIGSTLNIQHSCYLHIMLWCGTYLQPSEQGYQGLSYIAMINTNASDMKPLTLIPSLSSYHIHLI</sequence>
<gene>
    <name evidence="1" type="ORF">OCBIM_22034519mg</name>
</gene>
<name>A0A0L8GEY4_OCTBM</name>
<dbReference type="EMBL" id="KQ422068">
    <property type="protein sequence ID" value="KOF75561.1"/>
    <property type="molecule type" value="Genomic_DNA"/>
</dbReference>
<protein>
    <submittedName>
        <fullName evidence="1">Uncharacterized protein</fullName>
    </submittedName>
</protein>
<evidence type="ECO:0000313" key="1">
    <source>
        <dbReference type="EMBL" id="KOF75561.1"/>
    </source>
</evidence>
<proteinExistence type="predicted"/>
<organism evidence="1">
    <name type="scientific">Octopus bimaculoides</name>
    <name type="common">California two-spotted octopus</name>
    <dbReference type="NCBI Taxonomy" id="37653"/>
    <lineage>
        <taxon>Eukaryota</taxon>
        <taxon>Metazoa</taxon>
        <taxon>Spiralia</taxon>
        <taxon>Lophotrochozoa</taxon>
        <taxon>Mollusca</taxon>
        <taxon>Cephalopoda</taxon>
        <taxon>Coleoidea</taxon>
        <taxon>Octopodiformes</taxon>
        <taxon>Octopoda</taxon>
        <taxon>Incirrata</taxon>
        <taxon>Octopodidae</taxon>
        <taxon>Octopus</taxon>
    </lineage>
</organism>
<accession>A0A0L8GEY4</accession>